<reference evidence="2" key="3">
    <citation type="submission" date="2011-03" db="EMBL/GenBank/DDBJ databases">
        <title>Annotation of Magnaporthe poae ATCC 64411.</title>
        <authorList>
            <person name="Ma L.-J."/>
            <person name="Dead R."/>
            <person name="Young S.K."/>
            <person name="Zeng Q."/>
            <person name="Gargeya S."/>
            <person name="Fitzgerald M."/>
            <person name="Haas B."/>
            <person name="Abouelleil A."/>
            <person name="Alvarado L."/>
            <person name="Arachchi H.M."/>
            <person name="Berlin A."/>
            <person name="Brown A."/>
            <person name="Chapman S.B."/>
            <person name="Chen Z."/>
            <person name="Dunbar C."/>
            <person name="Freedman E."/>
            <person name="Gearin G."/>
            <person name="Gellesch M."/>
            <person name="Goldberg J."/>
            <person name="Griggs A."/>
            <person name="Gujja S."/>
            <person name="Heiman D."/>
            <person name="Howarth C."/>
            <person name="Larson L."/>
            <person name="Lui A."/>
            <person name="MacDonald P.J.P."/>
            <person name="Mehta T."/>
            <person name="Montmayeur A."/>
            <person name="Murphy C."/>
            <person name="Neiman D."/>
            <person name="Pearson M."/>
            <person name="Priest M."/>
            <person name="Roberts A."/>
            <person name="Saif S."/>
            <person name="Shea T."/>
            <person name="Shenoy N."/>
            <person name="Sisk P."/>
            <person name="Stolte C."/>
            <person name="Sykes S."/>
            <person name="Yandava C."/>
            <person name="Wortman J."/>
            <person name="Nusbaum C."/>
            <person name="Birren B."/>
        </authorList>
    </citation>
    <scope>NUCLEOTIDE SEQUENCE</scope>
    <source>
        <strain evidence="2">ATCC 64411</strain>
    </source>
</reference>
<keyword evidence="4" id="KW-1185">Reference proteome</keyword>
<evidence type="ECO:0000313" key="4">
    <source>
        <dbReference type="Proteomes" id="UP000011715"/>
    </source>
</evidence>
<evidence type="ECO:0000313" key="3">
    <source>
        <dbReference type="EnsemblFungi" id="MAPG_10700T0"/>
    </source>
</evidence>
<evidence type="ECO:0000256" key="1">
    <source>
        <dbReference type="SAM" id="MobiDB-lite"/>
    </source>
</evidence>
<reference evidence="3" key="5">
    <citation type="submission" date="2015-06" db="UniProtKB">
        <authorList>
            <consortium name="EnsemblFungi"/>
        </authorList>
    </citation>
    <scope>IDENTIFICATION</scope>
    <source>
        <strain evidence="3">ATCC 64411</strain>
    </source>
</reference>
<proteinExistence type="predicted"/>
<name>A0A0C4EDA6_MAGP6</name>
<dbReference type="Proteomes" id="UP000011715">
    <property type="component" value="Unassembled WGS sequence"/>
</dbReference>
<dbReference type="OrthoDB" id="2149224at2759"/>
<organism evidence="3 4">
    <name type="scientific">Magnaporthiopsis poae (strain ATCC 64411 / 73-15)</name>
    <name type="common">Kentucky bluegrass fungus</name>
    <name type="synonym">Magnaporthe poae</name>
    <dbReference type="NCBI Taxonomy" id="644358"/>
    <lineage>
        <taxon>Eukaryota</taxon>
        <taxon>Fungi</taxon>
        <taxon>Dikarya</taxon>
        <taxon>Ascomycota</taxon>
        <taxon>Pezizomycotina</taxon>
        <taxon>Sordariomycetes</taxon>
        <taxon>Sordariomycetidae</taxon>
        <taxon>Magnaporthales</taxon>
        <taxon>Magnaporthaceae</taxon>
        <taxon>Magnaporthiopsis</taxon>
    </lineage>
</organism>
<dbReference type="eggNOG" id="ENOG502QWE7">
    <property type="taxonomic scope" value="Eukaryota"/>
</dbReference>
<reference evidence="3" key="4">
    <citation type="journal article" date="2015" name="G3 (Bethesda)">
        <title>Genome sequences of three phytopathogenic species of the Magnaporthaceae family of fungi.</title>
        <authorList>
            <person name="Okagaki L.H."/>
            <person name="Nunes C.C."/>
            <person name="Sailsbery J."/>
            <person name="Clay B."/>
            <person name="Brown D."/>
            <person name="John T."/>
            <person name="Oh Y."/>
            <person name="Young N."/>
            <person name="Fitzgerald M."/>
            <person name="Haas B.J."/>
            <person name="Zeng Q."/>
            <person name="Young S."/>
            <person name="Adiconis X."/>
            <person name="Fan L."/>
            <person name="Levin J.Z."/>
            <person name="Mitchell T.K."/>
            <person name="Okubara P.A."/>
            <person name="Farman M.L."/>
            <person name="Kohn L.M."/>
            <person name="Birren B."/>
            <person name="Ma L.-J."/>
            <person name="Dean R.A."/>
        </authorList>
    </citation>
    <scope>NUCLEOTIDE SEQUENCE</scope>
    <source>
        <strain evidence="3">ATCC 64411 / 73-15</strain>
    </source>
</reference>
<dbReference type="EMBL" id="ADBL01002646">
    <property type="status" value="NOT_ANNOTATED_CDS"/>
    <property type="molecule type" value="Genomic_DNA"/>
</dbReference>
<feature type="compositionally biased region" description="Basic residues" evidence="1">
    <location>
        <begin position="90"/>
        <end position="101"/>
    </location>
</feature>
<accession>A0A0C4EDA6</accession>
<dbReference type="STRING" id="644358.A0A0C4EDA6"/>
<sequence length="122" mass="13563">PQKKEQQRPSLGTLSSRLSSYWRASHVGTLRSRSVGAHERSVYEASEVHDSAEDLRIMYEAQDREAARLENVRACCDGKHDVATLTKRGNQTHHHHHHPHTHTQPGQPSTATAPMGTVGSRA</sequence>
<dbReference type="VEuPathDB" id="FungiDB:MAPG_10700"/>
<feature type="region of interest" description="Disordered" evidence="1">
    <location>
        <begin position="86"/>
        <end position="122"/>
    </location>
</feature>
<reference evidence="4" key="1">
    <citation type="submission" date="2010-05" db="EMBL/GenBank/DDBJ databases">
        <title>The genome sequence of Magnaporthe poae strain ATCC 64411.</title>
        <authorList>
            <person name="Ma L.-J."/>
            <person name="Dead R."/>
            <person name="Young S."/>
            <person name="Zeng Q."/>
            <person name="Koehrsen M."/>
            <person name="Alvarado L."/>
            <person name="Berlin A."/>
            <person name="Chapman S.B."/>
            <person name="Chen Z."/>
            <person name="Freedman E."/>
            <person name="Gellesch M."/>
            <person name="Goldberg J."/>
            <person name="Griggs A."/>
            <person name="Gujja S."/>
            <person name="Heilman E.R."/>
            <person name="Heiman D."/>
            <person name="Hepburn T."/>
            <person name="Howarth C."/>
            <person name="Jen D."/>
            <person name="Larson L."/>
            <person name="Mehta T."/>
            <person name="Neiman D."/>
            <person name="Pearson M."/>
            <person name="Roberts A."/>
            <person name="Saif S."/>
            <person name="Shea T."/>
            <person name="Shenoy N."/>
            <person name="Sisk P."/>
            <person name="Stolte C."/>
            <person name="Sykes S."/>
            <person name="Walk T."/>
            <person name="White J."/>
            <person name="Yandava C."/>
            <person name="Haas B."/>
            <person name="Nusbaum C."/>
            <person name="Birren B."/>
        </authorList>
    </citation>
    <scope>NUCLEOTIDE SEQUENCE [LARGE SCALE GENOMIC DNA]</scope>
    <source>
        <strain evidence="4">ATCC 64411 / 73-15</strain>
    </source>
</reference>
<protein>
    <submittedName>
        <fullName evidence="2 3">Uncharacterized protein</fullName>
    </submittedName>
</protein>
<evidence type="ECO:0000313" key="2">
    <source>
        <dbReference type="EMBL" id="KLU91751.1"/>
    </source>
</evidence>
<dbReference type="AlphaFoldDB" id="A0A0C4EDA6"/>
<reference evidence="2" key="2">
    <citation type="submission" date="2010-05" db="EMBL/GenBank/DDBJ databases">
        <title>The Genome Sequence of Magnaporthe poae strain ATCC 64411.</title>
        <authorList>
            <consortium name="The Broad Institute Genome Sequencing Platform"/>
            <consortium name="Broad Institute Genome Sequencing Center for Infectious Disease"/>
            <person name="Ma L.-J."/>
            <person name="Dead R."/>
            <person name="Young S."/>
            <person name="Zeng Q."/>
            <person name="Koehrsen M."/>
            <person name="Alvarado L."/>
            <person name="Berlin A."/>
            <person name="Chapman S.B."/>
            <person name="Chen Z."/>
            <person name="Freedman E."/>
            <person name="Gellesch M."/>
            <person name="Goldberg J."/>
            <person name="Griggs A."/>
            <person name="Gujja S."/>
            <person name="Heilman E.R."/>
            <person name="Heiman D."/>
            <person name="Hepburn T."/>
            <person name="Howarth C."/>
            <person name="Jen D."/>
            <person name="Larson L."/>
            <person name="Mehta T."/>
            <person name="Neiman D."/>
            <person name="Pearson M."/>
            <person name="Roberts A."/>
            <person name="Saif S."/>
            <person name="Shea T."/>
            <person name="Shenoy N."/>
            <person name="Sisk P."/>
            <person name="Stolte C."/>
            <person name="Sykes S."/>
            <person name="Walk T."/>
            <person name="White J."/>
            <person name="Yandava C."/>
            <person name="Haas B."/>
            <person name="Nusbaum C."/>
            <person name="Birren B."/>
        </authorList>
    </citation>
    <scope>NUCLEOTIDE SEQUENCE</scope>
    <source>
        <strain evidence="2">ATCC 64411</strain>
    </source>
</reference>
<gene>
    <name evidence="2" type="ORF">MAPG_10700</name>
</gene>
<dbReference type="EMBL" id="GL876978">
    <property type="protein sequence ID" value="KLU91751.1"/>
    <property type="molecule type" value="Genomic_DNA"/>
</dbReference>
<dbReference type="EnsemblFungi" id="MAPG_10700T0">
    <property type="protein sequence ID" value="MAPG_10700T0"/>
    <property type="gene ID" value="MAPG_10700"/>
</dbReference>